<evidence type="ECO:0000313" key="2">
    <source>
        <dbReference type="Proteomes" id="UP000196594"/>
    </source>
</evidence>
<proteinExistence type="predicted"/>
<keyword evidence="2" id="KW-1185">Reference proteome</keyword>
<name>A0ABX3ZGV1_9BACL</name>
<dbReference type="Proteomes" id="UP000196594">
    <property type="component" value="Unassembled WGS sequence"/>
</dbReference>
<comment type="caution">
    <text evidence="1">The sequence shown here is derived from an EMBL/GenBank/DDBJ whole genome shotgun (WGS) entry which is preliminary data.</text>
</comment>
<organism evidence="1 2">
    <name type="scientific">Solibacillus kalamii</name>
    <dbReference type="NCBI Taxonomy" id="1748298"/>
    <lineage>
        <taxon>Bacteria</taxon>
        <taxon>Bacillati</taxon>
        <taxon>Bacillota</taxon>
        <taxon>Bacilli</taxon>
        <taxon>Bacillales</taxon>
        <taxon>Caryophanaceae</taxon>
        <taxon>Solibacillus</taxon>
    </lineage>
</organism>
<evidence type="ECO:0000313" key="1">
    <source>
        <dbReference type="EMBL" id="OUZ38938.1"/>
    </source>
</evidence>
<gene>
    <name evidence="1" type="ORF">CBM15_10680</name>
</gene>
<accession>A0ABX3ZGV1</accession>
<sequence length="179" mass="20991">MNNKYTVTYYDNDIVGLYFEHKGKEIFIDKKNENLLKTRVWNLKINNNAETLYYVEPTNKKNVYWKRVIIGATENEHVFYVSEDTNDLREINLFKLPAHSSKKLIQATREEKLKNYTPINKIKESTVKPIWTIGTLHTDSPKIMLCNLETSQMYPLQGTLSEKDIEILSKILNTPNFSL</sequence>
<dbReference type="EMBL" id="NHNT01000006">
    <property type="protein sequence ID" value="OUZ38938.1"/>
    <property type="molecule type" value="Genomic_DNA"/>
</dbReference>
<dbReference type="RefSeq" id="WP_087617489.1">
    <property type="nucleotide sequence ID" value="NZ_JAFBEY010000004.1"/>
</dbReference>
<reference evidence="1 2" key="1">
    <citation type="journal article" date="2017" name="Int. J. Syst. Evol. Microbiol.">
        <title>Solibacillus kalamii sp. nov., isolated from a high-efficiency particulate arrestance filter system used in the International Space Station.</title>
        <authorList>
            <person name="Checinska Sielaff A."/>
            <person name="Kumar R.M."/>
            <person name="Pal D."/>
            <person name="Mayilraj S."/>
            <person name="Venkateswaran K."/>
        </authorList>
    </citation>
    <scope>NUCLEOTIDE SEQUENCE [LARGE SCALE GENOMIC DNA]</scope>
    <source>
        <strain evidence="1 2">ISSFR-015</strain>
    </source>
</reference>
<protein>
    <submittedName>
        <fullName evidence="1">Uncharacterized protein</fullName>
    </submittedName>
</protein>